<keyword evidence="3" id="KW-1185">Reference proteome</keyword>
<dbReference type="AlphaFoldDB" id="A0A2P7YE35"/>
<dbReference type="CDD" id="cd01066">
    <property type="entry name" value="APP_MetAP"/>
    <property type="match status" value="1"/>
</dbReference>
<dbReference type="Proteomes" id="UP000243723">
    <property type="component" value="Unassembled WGS sequence"/>
</dbReference>
<reference evidence="2 3" key="1">
    <citation type="submission" date="2017-05" db="EMBL/GenBank/DDBJ databases">
        <title>Draft genome sequence of Elsinoe australis.</title>
        <authorList>
            <person name="Cheng Q."/>
        </authorList>
    </citation>
    <scope>NUCLEOTIDE SEQUENCE [LARGE SCALE GENOMIC DNA]</scope>
    <source>
        <strain evidence="2 3">NL1</strain>
    </source>
</reference>
<dbReference type="OrthoDB" id="9995434at2759"/>
<evidence type="ECO:0000259" key="1">
    <source>
        <dbReference type="Pfam" id="PF00557"/>
    </source>
</evidence>
<feature type="domain" description="Peptidase M24" evidence="1">
    <location>
        <begin position="128"/>
        <end position="235"/>
    </location>
</feature>
<dbReference type="Gene3D" id="3.40.350.10">
    <property type="entry name" value="Creatinase/prolidase N-terminal domain"/>
    <property type="match status" value="1"/>
</dbReference>
<dbReference type="Gene3D" id="3.90.230.10">
    <property type="entry name" value="Creatinase/methionine aminopeptidase superfamily"/>
    <property type="match status" value="1"/>
</dbReference>
<proteinExistence type="predicted"/>
<dbReference type="InterPro" id="IPR029149">
    <property type="entry name" value="Creatin/AminoP/Spt16_N"/>
</dbReference>
<dbReference type="SUPFAM" id="SSF55920">
    <property type="entry name" value="Creatinase/aminopeptidase"/>
    <property type="match status" value="1"/>
</dbReference>
<evidence type="ECO:0000313" key="3">
    <source>
        <dbReference type="Proteomes" id="UP000243723"/>
    </source>
</evidence>
<dbReference type="EMBL" id="NHZQ01000447">
    <property type="protein sequence ID" value="PSK34230.1"/>
    <property type="molecule type" value="Genomic_DNA"/>
</dbReference>
<evidence type="ECO:0000313" key="2">
    <source>
        <dbReference type="EMBL" id="PSK34230.1"/>
    </source>
</evidence>
<dbReference type="Pfam" id="PF00557">
    <property type="entry name" value="Peptidase_M24"/>
    <property type="match status" value="1"/>
</dbReference>
<sequence length="236" mass="26098">MANFDWHAERTDLSGMALLDRAPESEGIDLKEVRAAKTASFVAAGHDIDERERTWAKDMGELITELVGKDATVGLERLNANVGISLERLNANVGISTKKLGFKITDAQRLVEMARAIKSAEEVKCVVASLRATEVAVGKLRDAVRPGITENGLWSVLHQSVIEQNGDYCETRLLSAGQRTNPWFQETASYRIRESELVALDTDVVGCHGYYSDFSRTFHSGPDEPTAEQRELYKVA</sequence>
<dbReference type="PANTHER" id="PTHR46112">
    <property type="entry name" value="AMINOPEPTIDASE"/>
    <property type="match status" value="1"/>
</dbReference>
<gene>
    <name evidence="2" type="ORF">B9Z65_8556</name>
</gene>
<name>A0A2P7YE35_9PEZI</name>
<organism evidence="2 3">
    <name type="scientific">Elsinoe australis</name>
    <dbReference type="NCBI Taxonomy" id="40998"/>
    <lineage>
        <taxon>Eukaryota</taxon>
        <taxon>Fungi</taxon>
        <taxon>Dikarya</taxon>
        <taxon>Ascomycota</taxon>
        <taxon>Pezizomycotina</taxon>
        <taxon>Dothideomycetes</taxon>
        <taxon>Dothideomycetidae</taxon>
        <taxon>Myriangiales</taxon>
        <taxon>Elsinoaceae</taxon>
        <taxon>Elsinoe</taxon>
    </lineage>
</organism>
<comment type="caution">
    <text evidence="2">The sequence shown here is derived from an EMBL/GenBank/DDBJ whole genome shotgun (WGS) entry which is preliminary data.</text>
</comment>
<accession>A0A2P7YE35</accession>
<dbReference type="InterPro" id="IPR050659">
    <property type="entry name" value="Peptidase_M24B"/>
</dbReference>
<dbReference type="PANTHER" id="PTHR46112:SF2">
    <property type="entry name" value="XAA-PRO AMINOPEPTIDASE P-RELATED"/>
    <property type="match status" value="1"/>
</dbReference>
<protein>
    <submittedName>
        <fullName evidence="2">Ribosome assembly protein 1</fullName>
    </submittedName>
</protein>
<dbReference type="STRING" id="40998.A0A2P7YE35"/>
<dbReference type="InterPro" id="IPR036005">
    <property type="entry name" value="Creatinase/aminopeptidase-like"/>
</dbReference>
<dbReference type="InterPro" id="IPR000994">
    <property type="entry name" value="Pept_M24"/>
</dbReference>